<protein>
    <submittedName>
        <fullName evidence="8">M48 family metalloprotease</fullName>
    </submittedName>
</protein>
<comment type="caution">
    <text evidence="8">The sequence shown here is derived from an EMBL/GenBank/DDBJ whole genome shotgun (WGS) entry which is preliminary data.</text>
</comment>
<keyword evidence="5 6" id="KW-0482">Metalloprotease</keyword>
<dbReference type="RefSeq" id="WP_201825838.1">
    <property type="nucleotide sequence ID" value="NZ_JAERRA010000001.1"/>
</dbReference>
<dbReference type="GO" id="GO:0046872">
    <property type="term" value="F:metal ion binding"/>
    <property type="evidence" value="ECO:0007669"/>
    <property type="project" value="UniProtKB-KW"/>
</dbReference>
<sequence>MATGQGASGWGRGGLGAWGRAAVAALAAWMACEVQAAEADAPQAGVQGLHARVQFHAEAPGEPGGIAEVLDRSQRMRLAALRQAEPAPEAVEVIRASFIAVMAAWPRAPQVSLLVTRAPVIAESLLGRVIVASEALAGLPEAQRRFVLAHELGHVIEGHWARMGMLYRKHVPGAVDPEHTQAVAQVLGREASALAHEQELAADAFGLRLIQRMGHEVGDALAAFRCFGALPDTATHPGTRKRVAHLHALTAEAQVAPSLTAASSD</sequence>
<evidence type="ECO:0000256" key="1">
    <source>
        <dbReference type="ARBA" id="ARBA00022670"/>
    </source>
</evidence>
<dbReference type="Proteomes" id="UP000643207">
    <property type="component" value="Unassembled WGS sequence"/>
</dbReference>
<evidence type="ECO:0000256" key="4">
    <source>
        <dbReference type="ARBA" id="ARBA00022833"/>
    </source>
</evidence>
<dbReference type="EMBL" id="JAERRA010000001">
    <property type="protein sequence ID" value="MBL0720079.1"/>
    <property type="molecule type" value="Genomic_DNA"/>
</dbReference>
<reference evidence="8 9" key="1">
    <citation type="submission" date="2021-01" db="EMBL/GenBank/DDBJ databases">
        <title>Piscinibacter sp. Jin2 Genome sequencing and assembly.</title>
        <authorList>
            <person name="Kim I."/>
        </authorList>
    </citation>
    <scope>NUCLEOTIDE SEQUENCE [LARGE SCALE GENOMIC DNA]</scope>
    <source>
        <strain evidence="8 9">Jin2</strain>
    </source>
</reference>
<organism evidence="8 9">
    <name type="scientific">Aquariibacter lacus</name>
    <dbReference type="NCBI Taxonomy" id="2801332"/>
    <lineage>
        <taxon>Bacteria</taxon>
        <taxon>Pseudomonadati</taxon>
        <taxon>Pseudomonadota</taxon>
        <taxon>Betaproteobacteria</taxon>
        <taxon>Burkholderiales</taxon>
        <taxon>Sphaerotilaceae</taxon>
        <taxon>Aquariibacter</taxon>
    </lineage>
</organism>
<feature type="domain" description="Peptidase M48" evidence="7">
    <location>
        <begin position="127"/>
        <end position="248"/>
    </location>
</feature>
<proteinExistence type="inferred from homology"/>
<evidence type="ECO:0000256" key="3">
    <source>
        <dbReference type="ARBA" id="ARBA00022801"/>
    </source>
</evidence>
<dbReference type="InterPro" id="IPR001915">
    <property type="entry name" value="Peptidase_M48"/>
</dbReference>
<evidence type="ECO:0000256" key="5">
    <source>
        <dbReference type="ARBA" id="ARBA00023049"/>
    </source>
</evidence>
<keyword evidence="3 6" id="KW-0378">Hydrolase</keyword>
<evidence type="ECO:0000259" key="7">
    <source>
        <dbReference type="Pfam" id="PF01435"/>
    </source>
</evidence>
<keyword evidence="4 6" id="KW-0862">Zinc</keyword>
<evidence type="ECO:0000313" key="9">
    <source>
        <dbReference type="Proteomes" id="UP000643207"/>
    </source>
</evidence>
<keyword evidence="2" id="KW-0479">Metal-binding</keyword>
<evidence type="ECO:0000256" key="2">
    <source>
        <dbReference type="ARBA" id="ARBA00022723"/>
    </source>
</evidence>
<accession>A0A9X1BRL7</accession>
<name>A0A9X1BRL7_9BURK</name>
<keyword evidence="9" id="KW-1185">Reference proteome</keyword>
<gene>
    <name evidence="8" type="ORF">JI742_09285</name>
</gene>
<comment type="similarity">
    <text evidence="6">Belongs to the peptidase M48 family.</text>
</comment>
<evidence type="ECO:0000313" key="8">
    <source>
        <dbReference type="EMBL" id="MBL0720079.1"/>
    </source>
</evidence>
<keyword evidence="1 6" id="KW-0645">Protease</keyword>
<dbReference type="AlphaFoldDB" id="A0A9X1BRL7"/>
<dbReference type="Pfam" id="PF01435">
    <property type="entry name" value="Peptidase_M48"/>
    <property type="match status" value="1"/>
</dbReference>
<dbReference type="GO" id="GO:0004222">
    <property type="term" value="F:metalloendopeptidase activity"/>
    <property type="evidence" value="ECO:0007669"/>
    <property type="project" value="InterPro"/>
</dbReference>
<dbReference type="Gene3D" id="3.30.2010.10">
    <property type="entry name" value="Metalloproteases ('zincins'), catalytic domain"/>
    <property type="match status" value="1"/>
</dbReference>
<dbReference type="GO" id="GO:0006508">
    <property type="term" value="P:proteolysis"/>
    <property type="evidence" value="ECO:0007669"/>
    <property type="project" value="UniProtKB-KW"/>
</dbReference>
<evidence type="ECO:0000256" key="6">
    <source>
        <dbReference type="RuleBase" id="RU003983"/>
    </source>
</evidence>
<comment type="cofactor">
    <cofactor evidence="6">
        <name>Zn(2+)</name>
        <dbReference type="ChEBI" id="CHEBI:29105"/>
    </cofactor>
    <text evidence="6">Binds 1 zinc ion per subunit.</text>
</comment>